<protein>
    <submittedName>
        <fullName evidence="1">Uncharacterized protein</fullName>
    </submittedName>
</protein>
<comment type="caution">
    <text evidence="1">The sequence shown here is derived from an EMBL/GenBank/DDBJ whole genome shotgun (WGS) entry which is preliminary data.</text>
</comment>
<dbReference type="EMBL" id="VUJX02000007">
    <property type="protein sequence ID" value="KAL0934515.1"/>
    <property type="molecule type" value="Genomic_DNA"/>
</dbReference>
<reference evidence="1 2" key="1">
    <citation type="journal article" date="2020" name="Phytopathology">
        <title>Genome Sequence Resources of Colletotrichum truncatum, C. plurivorum, C. musicola, and C. sojae: Four Species Pathogenic to Soybean (Glycine max).</title>
        <authorList>
            <person name="Rogerio F."/>
            <person name="Boufleur T.R."/>
            <person name="Ciampi-Guillardi M."/>
            <person name="Sukno S.A."/>
            <person name="Thon M.R."/>
            <person name="Massola Junior N.S."/>
            <person name="Baroncelli R."/>
        </authorList>
    </citation>
    <scope>NUCLEOTIDE SEQUENCE [LARGE SCALE GENOMIC DNA]</scope>
    <source>
        <strain evidence="1 2">CMES1059</strain>
    </source>
</reference>
<gene>
    <name evidence="1" type="ORF">CTRU02_211314</name>
</gene>
<sequence>MSGRVQKSKSSSASTLRRRNRALRIAEFSLVVDMPCSYYRSAGKRCKLLPGGEVCGECTRLGQSCDAAADAVCAFDRLLDEAARLEDAEVAEEEVLRKKAAALRAAQAELDESMARLDRLRKQKRMVFRKGREVIEEEPVASPVSEV</sequence>
<evidence type="ECO:0000313" key="1">
    <source>
        <dbReference type="EMBL" id="KAL0934515.1"/>
    </source>
</evidence>
<proteinExistence type="predicted"/>
<keyword evidence="2" id="KW-1185">Reference proteome</keyword>
<dbReference type="Proteomes" id="UP000805649">
    <property type="component" value="Unassembled WGS sequence"/>
</dbReference>
<accession>A0ACC3YRJ4</accession>
<name>A0ACC3YRJ4_COLTU</name>
<evidence type="ECO:0000313" key="2">
    <source>
        <dbReference type="Proteomes" id="UP000805649"/>
    </source>
</evidence>
<organism evidence="1 2">
    <name type="scientific">Colletotrichum truncatum</name>
    <name type="common">Anthracnose fungus</name>
    <name type="synonym">Colletotrichum capsici</name>
    <dbReference type="NCBI Taxonomy" id="5467"/>
    <lineage>
        <taxon>Eukaryota</taxon>
        <taxon>Fungi</taxon>
        <taxon>Dikarya</taxon>
        <taxon>Ascomycota</taxon>
        <taxon>Pezizomycotina</taxon>
        <taxon>Sordariomycetes</taxon>
        <taxon>Hypocreomycetidae</taxon>
        <taxon>Glomerellales</taxon>
        <taxon>Glomerellaceae</taxon>
        <taxon>Colletotrichum</taxon>
        <taxon>Colletotrichum truncatum species complex</taxon>
    </lineage>
</organism>